<keyword evidence="6 8" id="KW-1133">Transmembrane helix</keyword>
<dbReference type="Pfam" id="PF03351">
    <property type="entry name" value="DOMON"/>
    <property type="match status" value="1"/>
</dbReference>
<keyword evidence="5" id="KW-0249">Electron transport</keyword>
<dbReference type="PROSITE" id="PS50836">
    <property type="entry name" value="DOMON"/>
    <property type="match status" value="1"/>
</dbReference>
<dbReference type="PANTHER" id="PTHR23130:SF115">
    <property type="entry name" value="OS01G0680900 PROTEIN"/>
    <property type="match status" value="1"/>
</dbReference>
<dbReference type="Gene3D" id="1.20.120.1770">
    <property type="match status" value="1"/>
</dbReference>
<feature type="signal peptide" evidence="9">
    <location>
        <begin position="1"/>
        <end position="24"/>
    </location>
</feature>
<feature type="chain" id="PRO_5042281813" evidence="9">
    <location>
        <begin position="25"/>
        <end position="366"/>
    </location>
</feature>
<protein>
    <submittedName>
        <fullName evidence="12">Cytochrome b561 and DOMON domain-containing protein</fullName>
    </submittedName>
</protein>
<feature type="domain" description="DOMON" evidence="10">
    <location>
        <begin position="58"/>
        <end position="175"/>
    </location>
</feature>
<evidence type="ECO:0000313" key="12">
    <source>
        <dbReference type="EMBL" id="KAK1364233.1"/>
    </source>
</evidence>
<dbReference type="GO" id="GO:0016020">
    <property type="term" value="C:membrane"/>
    <property type="evidence" value="ECO:0007669"/>
    <property type="project" value="UniProtKB-SubCell"/>
</dbReference>
<keyword evidence="13" id="KW-1185">Reference proteome</keyword>
<evidence type="ECO:0000256" key="6">
    <source>
        <dbReference type="ARBA" id="ARBA00022989"/>
    </source>
</evidence>
<evidence type="ECO:0000256" key="8">
    <source>
        <dbReference type="SAM" id="Phobius"/>
    </source>
</evidence>
<evidence type="ECO:0000256" key="4">
    <source>
        <dbReference type="ARBA" id="ARBA00022729"/>
    </source>
</evidence>
<dbReference type="SMART" id="SM00665">
    <property type="entry name" value="B561"/>
    <property type="match status" value="1"/>
</dbReference>
<dbReference type="SMART" id="SM00664">
    <property type="entry name" value="DoH"/>
    <property type="match status" value="1"/>
</dbReference>
<reference evidence="12" key="2">
    <citation type="submission" date="2023-05" db="EMBL/GenBank/DDBJ databases">
        <authorList>
            <person name="Schelkunov M.I."/>
        </authorList>
    </citation>
    <scope>NUCLEOTIDE SEQUENCE</scope>
    <source>
        <strain evidence="12">Hsosn_3</strain>
        <tissue evidence="12">Leaf</tissue>
    </source>
</reference>
<evidence type="ECO:0000256" key="1">
    <source>
        <dbReference type="ARBA" id="ARBA00004370"/>
    </source>
</evidence>
<evidence type="ECO:0000256" key="3">
    <source>
        <dbReference type="ARBA" id="ARBA00022692"/>
    </source>
</evidence>
<accession>A0AAD8M9N8</accession>
<dbReference type="CDD" id="cd08760">
    <property type="entry name" value="Cyt_b561_FRRS1_like"/>
    <property type="match status" value="1"/>
</dbReference>
<sequence length="366" mass="40514">MEVNSRLIILIVLISACSNPVAFGADDINSALCGVDLRLFLPLPYTSSPSIICKPLWNTFILRYSRTTEDNVLTIVLSASYTTGWVGMGLSRDGMMLNSSAMVGWIAENGLARIKQYYLAGFTPSQIKPDEGELPLTSVPPFVTIYGGQIYLAFQLNAPISSLTSQAILLAYSTRYPNHNRLPPHNHKTTIRFDFAAGNVGSVSSSGAREANDISRTIRTHGILGLLGWGLILPVGAIIARHLKHRDPLWYELHVAIQFVGFIIGIAAVAVGRSVYDRTHANSPTHRGIGIFVLVLSILQVLAFFFRPDRDSKNRRIWSLYHQWFGRIALFFGALNIVLGIQYANAGNEWKLGYGFLLDFQMNSLQ</sequence>
<keyword evidence="4 9" id="KW-0732">Signal</keyword>
<dbReference type="InterPro" id="IPR006593">
    <property type="entry name" value="Cyt_b561/ferric_Rdtase_TM"/>
</dbReference>
<feature type="transmembrane region" description="Helical" evidence="8">
    <location>
        <begin position="288"/>
        <end position="306"/>
    </location>
</feature>
<feature type="transmembrane region" description="Helical" evidence="8">
    <location>
        <begin position="327"/>
        <end position="344"/>
    </location>
</feature>
<dbReference type="InterPro" id="IPR005018">
    <property type="entry name" value="DOMON_domain"/>
</dbReference>
<dbReference type="InterPro" id="IPR045266">
    <property type="entry name" value="DOH_DOMON"/>
</dbReference>
<keyword evidence="3 8" id="KW-0812">Transmembrane</keyword>
<evidence type="ECO:0000256" key="9">
    <source>
        <dbReference type="SAM" id="SignalP"/>
    </source>
</evidence>
<dbReference type="AlphaFoldDB" id="A0AAD8M9N8"/>
<evidence type="ECO:0000259" key="11">
    <source>
        <dbReference type="PROSITE" id="PS50939"/>
    </source>
</evidence>
<comment type="caution">
    <text evidence="12">The sequence shown here is derived from an EMBL/GenBank/DDBJ whole genome shotgun (WGS) entry which is preliminary data.</text>
</comment>
<evidence type="ECO:0000256" key="7">
    <source>
        <dbReference type="ARBA" id="ARBA00023136"/>
    </source>
</evidence>
<gene>
    <name evidence="12" type="ORF">POM88_039794</name>
</gene>
<keyword evidence="7 8" id="KW-0472">Membrane</keyword>
<organism evidence="12 13">
    <name type="scientific">Heracleum sosnowskyi</name>
    <dbReference type="NCBI Taxonomy" id="360622"/>
    <lineage>
        <taxon>Eukaryota</taxon>
        <taxon>Viridiplantae</taxon>
        <taxon>Streptophyta</taxon>
        <taxon>Embryophyta</taxon>
        <taxon>Tracheophyta</taxon>
        <taxon>Spermatophyta</taxon>
        <taxon>Magnoliopsida</taxon>
        <taxon>eudicotyledons</taxon>
        <taxon>Gunneridae</taxon>
        <taxon>Pentapetalae</taxon>
        <taxon>asterids</taxon>
        <taxon>campanulids</taxon>
        <taxon>Apiales</taxon>
        <taxon>Apiaceae</taxon>
        <taxon>Apioideae</taxon>
        <taxon>apioid superclade</taxon>
        <taxon>Tordylieae</taxon>
        <taxon>Tordyliinae</taxon>
        <taxon>Heracleum</taxon>
    </lineage>
</organism>
<dbReference type="PANTHER" id="PTHR23130">
    <property type="entry name" value="CYTOCHROME B561 AND DOMON DOMAIN-CONTAINING PROTEIN"/>
    <property type="match status" value="1"/>
</dbReference>
<keyword evidence="2" id="KW-0813">Transport</keyword>
<evidence type="ECO:0000313" key="13">
    <source>
        <dbReference type="Proteomes" id="UP001237642"/>
    </source>
</evidence>
<evidence type="ECO:0000256" key="2">
    <source>
        <dbReference type="ARBA" id="ARBA00022448"/>
    </source>
</evidence>
<comment type="subcellular location">
    <subcellularLocation>
        <location evidence="1">Membrane</location>
    </subcellularLocation>
</comment>
<feature type="transmembrane region" description="Helical" evidence="8">
    <location>
        <begin position="255"/>
        <end position="276"/>
    </location>
</feature>
<name>A0AAD8M9N8_9APIA</name>
<dbReference type="Proteomes" id="UP001237642">
    <property type="component" value="Unassembled WGS sequence"/>
</dbReference>
<reference evidence="12" key="1">
    <citation type="submission" date="2023-02" db="EMBL/GenBank/DDBJ databases">
        <title>Genome of toxic invasive species Heracleum sosnowskyi carries increased number of genes despite the absence of recent whole-genome duplications.</title>
        <authorList>
            <person name="Schelkunov M."/>
            <person name="Shtratnikova V."/>
            <person name="Makarenko M."/>
            <person name="Klepikova A."/>
            <person name="Omelchenko D."/>
            <person name="Novikova G."/>
            <person name="Obukhova E."/>
            <person name="Bogdanov V."/>
            <person name="Penin A."/>
            <person name="Logacheva M."/>
        </authorList>
    </citation>
    <scope>NUCLEOTIDE SEQUENCE</scope>
    <source>
        <strain evidence="12">Hsosn_3</strain>
        <tissue evidence="12">Leaf</tissue>
    </source>
</reference>
<dbReference type="PROSITE" id="PS51257">
    <property type="entry name" value="PROKAR_LIPOPROTEIN"/>
    <property type="match status" value="1"/>
</dbReference>
<dbReference type="PROSITE" id="PS50939">
    <property type="entry name" value="CYTOCHROME_B561"/>
    <property type="match status" value="1"/>
</dbReference>
<feature type="domain" description="Cytochrome b561" evidence="11">
    <location>
        <begin position="179"/>
        <end position="366"/>
    </location>
</feature>
<feature type="transmembrane region" description="Helical" evidence="8">
    <location>
        <begin position="222"/>
        <end position="243"/>
    </location>
</feature>
<evidence type="ECO:0000256" key="5">
    <source>
        <dbReference type="ARBA" id="ARBA00022982"/>
    </source>
</evidence>
<dbReference type="CDD" id="cd09631">
    <property type="entry name" value="DOMON_DOH"/>
    <property type="match status" value="1"/>
</dbReference>
<dbReference type="EMBL" id="JAUIZM010000009">
    <property type="protein sequence ID" value="KAK1364233.1"/>
    <property type="molecule type" value="Genomic_DNA"/>
</dbReference>
<evidence type="ECO:0000259" key="10">
    <source>
        <dbReference type="PROSITE" id="PS50836"/>
    </source>
</evidence>
<dbReference type="Pfam" id="PF03188">
    <property type="entry name" value="Cytochrom_B561"/>
    <property type="match status" value="1"/>
</dbReference>
<proteinExistence type="predicted"/>